<evidence type="ECO:0000259" key="4">
    <source>
        <dbReference type="Pfam" id="PF25876"/>
    </source>
</evidence>
<evidence type="ECO:0000313" key="8">
    <source>
        <dbReference type="Proteomes" id="UP000009073"/>
    </source>
</evidence>
<dbReference type="InterPro" id="IPR058625">
    <property type="entry name" value="MdtA-like_BSH"/>
</dbReference>
<dbReference type="InterPro" id="IPR006143">
    <property type="entry name" value="RND_pump_MFP"/>
</dbReference>
<dbReference type="Gene3D" id="2.40.50.100">
    <property type="match status" value="1"/>
</dbReference>
<dbReference type="Proteomes" id="UP000009073">
    <property type="component" value="Chromosome"/>
</dbReference>
<dbReference type="InterPro" id="IPR058624">
    <property type="entry name" value="MdtA-like_HH"/>
</dbReference>
<dbReference type="EMBL" id="CP001616">
    <property type="protein sequence ID" value="ACQ94162.1"/>
    <property type="molecule type" value="Genomic_DNA"/>
</dbReference>
<keyword evidence="3" id="KW-0732">Signal</keyword>
<organism evidence="7 8">
    <name type="scientific">Tolumonas auensis (strain DSM 9187 / NBRC 110442 / TA 4)</name>
    <dbReference type="NCBI Taxonomy" id="595494"/>
    <lineage>
        <taxon>Bacteria</taxon>
        <taxon>Pseudomonadati</taxon>
        <taxon>Pseudomonadota</taxon>
        <taxon>Gammaproteobacteria</taxon>
        <taxon>Aeromonadales</taxon>
        <taxon>Aeromonadaceae</taxon>
        <taxon>Tolumonas</taxon>
    </lineage>
</organism>
<dbReference type="Pfam" id="PF25975">
    <property type="entry name" value="CzcB_C"/>
    <property type="match status" value="1"/>
</dbReference>
<dbReference type="InterPro" id="IPR058649">
    <property type="entry name" value="CzcB_C"/>
</dbReference>
<dbReference type="Gene3D" id="1.10.287.470">
    <property type="entry name" value="Helix hairpin bin"/>
    <property type="match status" value="1"/>
</dbReference>
<dbReference type="HOGENOM" id="CLU_018816_1_4_6"/>
<dbReference type="STRING" id="595494.Tola_2568"/>
<dbReference type="RefSeq" id="WP_015879611.1">
    <property type="nucleotide sequence ID" value="NC_012691.1"/>
</dbReference>
<keyword evidence="8" id="KW-1185">Reference proteome</keyword>
<feature type="chain" id="PRO_5002938914" evidence="3">
    <location>
        <begin position="23"/>
        <end position="342"/>
    </location>
</feature>
<name>C4LAI7_TOLAT</name>
<feature type="signal peptide" evidence="3">
    <location>
        <begin position="1"/>
        <end position="22"/>
    </location>
</feature>
<dbReference type="Gene3D" id="2.40.30.170">
    <property type="match status" value="1"/>
</dbReference>
<gene>
    <name evidence="7" type="ordered locus">Tola_2568</name>
</gene>
<evidence type="ECO:0000256" key="3">
    <source>
        <dbReference type="SAM" id="SignalP"/>
    </source>
</evidence>
<dbReference type="PANTHER" id="PTHR30469:SF18">
    <property type="entry name" value="RESISTANCE-NODULATION-CELL DIVISION (RND) EFFLUX MEMBRANE FUSION PROTEIN-RELATED"/>
    <property type="match status" value="1"/>
</dbReference>
<dbReference type="Gene3D" id="2.40.420.20">
    <property type="match status" value="1"/>
</dbReference>
<evidence type="ECO:0000256" key="2">
    <source>
        <dbReference type="SAM" id="Coils"/>
    </source>
</evidence>
<evidence type="ECO:0000259" key="6">
    <source>
        <dbReference type="Pfam" id="PF25975"/>
    </source>
</evidence>
<keyword evidence="2" id="KW-0175">Coiled coil</keyword>
<dbReference type="SUPFAM" id="SSF111369">
    <property type="entry name" value="HlyD-like secretion proteins"/>
    <property type="match status" value="1"/>
</dbReference>
<dbReference type="AlphaFoldDB" id="C4LAI7"/>
<protein>
    <submittedName>
        <fullName evidence="7">Efflux transporter, RND family, MFP subunit</fullName>
    </submittedName>
</protein>
<dbReference type="KEGG" id="tau:Tola_2568"/>
<comment type="similarity">
    <text evidence="1">Belongs to the membrane fusion protein (MFP) (TC 8.A.1) family.</text>
</comment>
<reference evidence="8" key="1">
    <citation type="submission" date="2009-05" db="EMBL/GenBank/DDBJ databases">
        <title>Complete sequence of Tolumonas auensis DSM 9187.</title>
        <authorList>
            <consortium name="US DOE Joint Genome Institute"/>
            <person name="Lucas S."/>
            <person name="Copeland A."/>
            <person name="Lapidus A."/>
            <person name="Glavina del Rio T."/>
            <person name="Tice H."/>
            <person name="Bruce D."/>
            <person name="Goodwin L."/>
            <person name="Pitluck S."/>
            <person name="Chertkov O."/>
            <person name="Brettin T."/>
            <person name="Detter J.C."/>
            <person name="Han C."/>
            <person name="Larimer F."/>
            <person name="Land M."/>
            <person name="Hauser L."/>
            <person name="Kyrpides N."/>
            <person name="Mikhailova N."/>
            <person name="Spring S."/>
            <person name="Beller H."/>
        </authorList>
    </citation>
    <scope>NUCLEOTIDE SEQUENCE [LARGE SCALE GENOMIC DNA]</scope>
    <source>
        <strain evidence="8">DSM 9187 / TA4</strain>
    </source>
</reference>
<dbReference type="Pfam" id="PF25917">
    <property type="entry name" value="BSH_RND"/>
    <property type="match status" value="1"/>
</dbReference>
<dbReference type="GO" id="GO:1990281">
    <property type="term" value="C:efflux pump complex"/>
    <property type="evidence" value="ECO:0007669"/>
    <property type="project" value="TreeGrafter"/>
</dbReference>
<dbReference type="Pfam" id="PF25876">
    <property type="entry name" value="HH_MFP_RND"/>
    <property type="match status" value="1"/>
</dbReference>
<feature type="domain" description="Multidrug resistance protein MdtA-like alpha-helical hairpin" evidence="4">
    <location>
        <begin position="90"/>
        <end position="158"/>
    </location>
</feature>
<evidence type="ECO:0000313" key="7">
    <source>
        <dbReference type="EMBL" id="ACQ94162.1"/>
    </source>
</evidence>
<dbReference type="PANTHER" id="PTHR30469">
    <property type="entry name" value="MULTIDRUG RESISTANCE PROTEIN MDTA"/>
    <property type="match status" value="1"/>
</dbReference>
<reference evidence="7 8" key="2">
    <citation type="journal article" date="2011" name="Stand. Genomic Sci.">
        <title>Complete genome sequence of Tolumonas auensis type strain (TA 4).</title>
        <authorList>
            <person name="Chertkov O."/>
            <person name="Copeland A."/>
            <person name="Lucas S."/>
            <person name="Lapidus A."/>
            <person name="Berry K.W."/>
            <person name="Detter J.C."/>
            <person name="Del Rio T.G."/>
            <person name="Hammon N."/>
            <person name="Dalin E."/>
            <person name="Tice H."/>
            <person name="Pitluck S."/>
            <person name="Richardson P."/>
            <person name="Bruce D."/>
            <person name="Goodwin L."/>
            <person name="Han C."/>
            <person name="Tapia R."/>
            <person name="Saunders E."/>
            <person name="Schmutz J."/>
            <person name="Brettin T."/>
            <person name="Larimer F."/>
            <person name="Land M."/>
            <person name="Hauser L."/>
            <person name="Spring S."/>
            <person name="Rohde M."/>
            <person name="Kyrpides N.C."/>
            <person name="Ivanova N."/>
            <person name="Goker M."/>
            <person name="Beller H.R."/>
            <person name="Klenk H.P."/>
            <person name="Woyke T."/>
        </authorList>
    </citation>
    <scope>NUCLEOTIDE SEQUENCE [LARGE SCALE GENOMIC DNA]</scope>
    <source>
        <strain evidence="8">DSM 9187 / TA4</strain>
    </source>
</reference>
<evidence type="ECO:0000259" key="5">
    <source>
        <dbReference type="Pfam" id="PF25917"/>
    </source>
</evidence>
<sequence length="342" mass="37082">MRHLLGLLILCAGLTGTGYTLAADETLTVQPTDIPDWFVMDGRLEPVDQGTVSAQTSGRISAITVDVNDVVPAGHLLIEITNTSQTAGQDQAKAAVKAAEARYNDAERQRARLVDLVKKGSVSRREYDSAATEAEAAANVLKQAKAELVQAGENLGYTRIVAPYAGVVSARHISLGETVNPGQLLLSGYAFENMRVVASLPARYLSQLKETTPLQITFPDGQSLTLPQHQLFQFADPASHSFTLRANLPKQETPVWRNGTWVKLAMPLTTKPKLLIPENSVLRQNELSAVYLAEKNGYVLRQVRLGRNYDGRIEILSGLKVGEVIARDAYAVIAAQGGHYAP</sequence>
<feature type="domain" description="CzcB-like C-terminal circularly permuted SH3-like" evidence="6">
    <location>
        <begin position="276"/>
        <end position="327"/>
    </location>
</feature>
<proteinExistence type="inferred from homology"/>
<dbReference type="NCBIfam" id="TIGR01730">
    <property type="entry name" value="RND_mfp"/>
    <property type="match status" value="1"/>
</dbReference>
<accession>C4LAI7</accession>
<dbReference type="OrthoDB" id="5730196at2"/>
<dbReference type="GO" id="GO:0015562">
    <property type="term" value="F:efflux transmembrane transporter activity"/>
    <property type="evidence" value="ECO:0007669"/>
    <property type="project" value="TreeGrafter"/>
</dbReference>
<feature type="domain" description="Multidrug resistance protein MdtA-like barrel-sandwich hybrid" evidence="5">
    <location>
        <begin position="50"/>
        <end position="183"/>
    </location>
</feature>
<feature type="coiled-coil region" evidence="2">
    <location>
        <begin position="89"/>
        <end position="154"/>
    </location>
</feature>
<evidence type="ECO:0000256" key="1">
    <source>
        <dbReference type="ARBA" id="ARBA00009477"/>
    </source>
</evidence>
<dbReference type="eggNOG" id="COG0845">
    <property type="taxonomic scope" value="Bacteria"/>
</dbReference>